<dbReference type="Pfam" id="PF07876">
    <property type="entry name" value="Dabb"/>
    <property type="match status" value="1"/>
</dbReference>
<name>A0A2S4K117_9SPIO</name>
<dbReference type="SMART" id="SM00886">
    <property type="entry name" value="Dabb"/>
    <property type="match status" value="1"/>
</dbReference>
<dbReference type="PROSITE" id="PS51502">
    <property type="entry name" value="S_R_A_B_BARREL"/>
    <property type="match status" value="1"/>
</dbReference>
<keyword evidence="3" id="KW-1185">Reference proteome</keyword>
<dbReference type="EMBL" id="LPWH01000002">
    <property type="protein sequence ID" value="POR05463.1"/>
    <property type="molecule type" value="Genomic_DNA"/>
</dbReference>
<dbReference type="AlphaFoldDB" id="A0A2S4K117"/>
<dbReference type="PANTHER" id="PTHR37832">
    <property type="entry name" value="BLL2683 PROTEIN"/>
    <property type="match status" value="1"/>
</dbReference>
<dbReference type="InterPro" id="IPR011008">
    <property type="entry name" value="Dimeric_a/b-barrel"/>
</dbReference>
<comment type="caution">
    <text evidence="2">The sequence shown here is derived from an EMBL/GenBank/DDBJ whole genome shotgun (WGS) entry which is preliminary data.</text>
</comment>
<dbReference type="RefSeq" id="WP_103679098.1">
    <property type="nucleotide sequence ID" value="NZ_LPWH01000002.1"/>
</dbReference>
<dbReference type="SUPFAM" id="SSF54909">
    <property type="entry name" value="Dimeric alpha+beta barrel"/>
    <property type="match status" value="1"/>
</dbReference>
<gene>
    <name evidence="2" type="ORF">AU468_00890</name>
</gene>
<organism evidence="2 3">
    <name type="scientific">Alkalispirochaeta sphaeroplastigenens</name>
    <dbReference type="NCBI Taxonomy" id="1187066"/>
    <lineage>
        <taxon>Bacteria</taxon>
        <taxon>Pseudomonadati</taxon>
        <taxon>Spirochaetota</taxon>
        <taxon>Spirochaetia</taxon>
        <taxon>Spirochaetales</taxon>
        <taxon>Spirochaetaceae</taxon>
        <taxon>Alkalispirochaeta</taxon>
    </lineage>
</organism>
<dbReference type="Gene3D" id="3.30.70.100">
    <property type="match status" value="1"/>
</dbReference>
<sequence length="106" mass="11698">MVKHLVFWKLKARAAGRSAAENAGEIQKRLEALQGRIPGLLRIEAGIDRSRTAASADLALYSEFSDQQALENYQAHPEHQAVVAFMGELVESRQVVDYLVPENPPG</sequence>
<dbReference type="OrthoDB" id="9808130at2"/>
<protein>
    <submittedName>
        <fullName evidence="2">Stress responsive protein</fullName>
    </submittedName>
</protein>
<dbReference type="InterPro" id="IPR013097">
    <property type="entry name" value="Dabb"/>
</dbReference>
<evidence type="ECO:0000259" key="1">
    <source>
        <dbReference type="PROSITE" id="PS51502"/>
    </source>
</evidence>
<evidence type="ECO:0000313" key="3">
    <source>
        <dbReference type="Proteomes" id="UP000237350"/>
    </source>
</evidence>
<evidence type="ECO:0000313" key="2">
    <source>
        <dbReference type="EMBL" id="POR05463.1"/>
    </source>
</evidence>
<accession>A0A2S4K117</accession>
<proteinExistence type="predicted"/>
<dbReference type="PANTHER" id="PTHR37832:SF1">
    <property type="entry name" value="STRESS-RESPONSE A_B BARREL DOMAIN-CONTAINING PROTEIN"/>
    <property type="match status" value="1"/>
</dbReference>
<dbReference type="Proteomes" id="UP000237350">
    <property type="component" value="Unassembled WGS sequence"/>
</dbReference>
<feature type="domain" description="Stress-response A/B barrel" evidence="1">
    <location>
        <begin position="2"/>
        <end position="98"/>
    </location>
</feature>
<reference evidence="3" key="1">
    <citation type="submission" date="2015-12" db="EMBL/GenBank/DDBJ databases">
        <authorList>
            <person name="Lodha T.D."/>
            <person name="Chintalapati S."/>
            <person name="Chintalapati V.R."/>
            <person name="Sravanthi T."/>
        </authorList>
    </citation>
    <scope>NUCLEOTIDE SEQUENCE [LARGE SCALE GENOMIC DNA]</scope>
    <source>
        <strain evidence="3">JC133</strain>
    </source>
</reference>